<keyword evidence="9" id="KW-0472">Membrane</keyword>
<dbReference type="PANTHER" id="PTHR31038">
    <property type="entry name" value="EXPRESSED PROTEIN-RELATED"/>
    <property type="match status" value="1"/>
</dbReference>
<name>A0A699YZU9_HAELA</name>
<accession>A0A699YZU9</accession>
<evidence type="ECO:0000256" key="8">
    <source>
        <dbReference type="ARBA" id="ARBA00022989"/>
    </source>
</evidence>
<keyword evidence="4" id="KW-0150">Chloroplast</keyword>
<dbReference type="GO" id="GO:0009706">
    <property type="term" value="C:chloroplast inner membrane"/>
    <property type="evidence" value="ECO:0007669"/>
    <property type="project" value="TreeGrafter"/>
</dbReference>
<dbReference type="GO" id="GO:0099402">
    <property type="term" value="P:plant organ development"/>
    <property type="evidence" value="ECO:0007669"/>
    <property type="project" value="TreeGrafter"/>
</dbReference>
<evidence type="ECO:0000256" key="1">
    <source>
        <dbReference type="ARBA" id="ARBA00004141"/>
    </source>
</evidence>
<keyword evidence="11" id="KW-1185">Reference proteome</keyword>
<dbReference type="PANTHER" id="PTHR31038:SF10">
    <property type="entry name" value="OS04G0524400 PROTEIN"/>
    <property type="match status" value="1"/>
</dbReference>
<organism evidence="10 11">
    <name type="scientific">Haematococcus lacustris</name>
    <name type="common">Green alga</name>
    <name type="synonym">Haematococcus pluvialis</name>
    <dbReference type="NCBI Taxonomy" id="44745"/>
    <lineage>
        <taxon>Eukaryota</taxon>
        <taxon>Viridiplantae</taxon>
        <taxon>Chlorophyta</taxon>
        <taxon>core chlorophytes</taxon>
        <taxon>Chlorophyceae</taxon>
        <taxon>CS clade</taxon>
        <taxon>Chlamydomonadales</taxon>
        <taxon>Haematococcaceae</taxon>
        <taxon>Haematococcus</taxon>
    </lineage>
</organism>
<evidence type="ECO:0000256" key="3">
    <source>
        <dbReference type="ARBA" id="ARBA00010793"/>
    </source>
</evidence>
<evidence type="ECO:0000256" key="7">
    <source>
        <dbReference type="ARBA" id="ARBA00022946"/>
    </source>
</evidence>
<reference evidence="10 11" key="1">
    <citation type="submission" date="2020-02" db="EMBL/GenBank/DDBJ databases">
        <title>Draft genome sequence of Haematococcus lacustris strain NIES-144.</title>
        <authorList>
            <person name="Morimoto D."/>
            <person name="Nakagawa S."/>
            <person name="Yoshida T."/>
            <person name="Sawayama S."/>
        </authorList>
    </citation>
    <scope>NUCLEOTIDE SEQUENCE [LARGE SCALE GENOMIC DNA]</scope>
    <source>
        <strain evidence="10 11">NIES-144</strain>
    </source>
</reference>
<dbReference type="AlphaFoldDB" id="A0A699YZU9"/>
<dbReference type="InterPro" id="IPR021825">
    <property type="entry name" value="RETICULATA-related"/>
</dbReference>
<evidence type="ECO:0000256" key="4">
    <source>
        <dbReference type="ARBA" id="ARBA00022528"/>
    </source>
</evidence>
<evidence type="ECO:0000256" key="9">
    <source>
        <dbReference type="ARBA" id="ARBA00023136"/>
    </source>
</evidence>
<gene>
    <name evidence="10" type="ORF">HaLaN_03588</name>
</gene>
<proteinExistence type="inferred from homology"/>
<keyword evidence="6" id="KW-0812">Transmembrane</keyword>
<feature type="non-terminal residue" evidence="10">
    <location>
        <position position="1"/>
    </location>
</feature>
<keyword evidence="5" id="KW-0934">Plastid</keyword>
<dbReference type="Pfam" id="PF11891">
    <property type="entry name" value="RETICULATA-like"/>
    <property type="match status" value="1"/>
</dbReference>
<sequence>MRDRILADNMFLFKVGAEVVIDSGCATVAEVRKRGKDFWAEFDFYLSDLVVGLVLDVALVSLMAPAAVLGGASRAAMTTGWLQRALASVPSAVFEANIRGVKSFSLGSRVACLGVKFLEYSLAGISCGLVLDVALVSLMAPAAVLGGASKAAMTTGWLQRALASVPSAVFEANIRGVKSFSLGSRVACLGVKFLEYSLAGISCGLVGQGVCNAIMHLKRSIHGTKEDDVAVPPLMKTALVWGLFMGLSSNIRYQVVYGLERVVDLTVAKHVPAVAYGSTLAIRFVNNVIG</sequence>
<evidence type="ECO:0000256" key="2">
    <source>
        <dbReference type="ARBA" id="ARBA00004229"/>
    </source>
</evidence>
<comment type="caution">
    <text evidence="10">The sequence shown here is derived from an EMBL/GenBank/DDBJ whole genome shotgun (WGS) entry which is preliminary data.</text>
</comment>
<keyword evidence="7" id="KW-0809">Transit peptide</keyword>
<evidence type="ECO:0000313" key="11">
    <source>
        <dbReference type="Proteomes" id="UP000485058"/>
    </source>
</evidence>
<evidence type="ECO:0000256" key="6">
    <source>
        <dbReference type="ARBA" id="ARBA00022692"/>
    </source>
</evidence>
<comment type="subcellular location">
    <subcellularLocation>
        <location evidence="1">Membrane</location>
        <topology evidence="1">Multi-pass membrane protein</topology>
    </subcellularLocation>
    <subcellularLocation>
        <location evidence="2">Plastid</location>
        <location evidence="2">Chloroplast</location>
    </subcellularLocation>
</comment>
<keyword evidence="8" id="KW-1133">Transmembrane helix</keyword>
<evidence type="ECO:0000313" key="10">
    <source>
        <dbReference type="EMBL" id="GFH08602.1"/>
    </source>
</evidence>
<dbReference type="EMBL" id="BLLF01000171">
    <property type="protein sequence ID" value="GFH08602.1"/>
    <property type="molecule type" value="Genomic_DNA"/>
</dbReference>
<protein>
    <submittedName>
        <fullName evidence="10">Chloroplast lumenal protein</fullName>
    </submittedName>
</protein>
<comment type="similarity">
    <text evidence="3">Belongs to the RETICULATA family.</text>
</comment>
<evidence type="ECO:0000256" key="5">
    <source>
        <dbReference type="ARBA" id="ARBA00022640"/>
    </source>
</evidence>
<dbReference type="Proteomes" id="UP000485058">
    <property type="component" value="Unassembled WGS sequence"/>
</dbReference>